<feature type="compositionally biased region" description="Acidic residues" evidence="1">
    <location>
        <begin position="70"/>
        <end position="92"/>
    </location>
</feature>
<feature type="transmembrane region" description="Helical" evidence="2">
    <location>
        <begin position="681"/>
        <end position="701"/>
    </location>
</feature>
<dbReference type="PANTHER" id="PTHR38434:SF1">
    <property type="entry name" value="BLL2549 PROTEIN"/>
    <property type="match status" value="1"/>
</dbReference>
<feature type="transmembrane region" description="Helical" evidence="2">
    <location>
        <begin position="285"/>
        <end position="306"/>
    </location>
</feature>
<dbReference type="Pfam" id="PF10101">
    <property type="entry name" value="DUF2339"/>
    <property type="match status" value="1"/>
</dbReference>
<evidence type="ECO:0000256" key="1">
    <source>
        <dbReference type="SAM" id="MobiDB-lite"/>
    </source>
</evidence>
<feature type="transmembrane region" description="Helical" evidence="2">
    <location>
        <begin position="864"/>
        <end position="884"/>
    </location>
</feature>
<keyword evidence="2" id="KW-0812">Transmembrane</keyword>
<feature type="transmembrane region" description="Helical" evidence="2">
    <location>
        <begin position="119"/>
        <end position="136"/>
    </location>
</feature>
<feature type="region of interest" description="Disordered" evidence="1">
    <location>
        <begin position="54"/>
        <end position="110"/>
    </location>
</feature>
<dbReference type="InterPro" id="IPR014600">
    <property type="entry name" value="UCP035905_mem"/>
</dbReference>
<comment type="caution">
    <text evidence="3">The sequence shown here is derived from an EMBL/GenBank/DDBJ whole genome shotgun (WGS) entry which is preliminary data.</text>
</comment>
<feature type="transmembrane region" description="Helical" evidence="2">
    <location>
        <begin position="261"/>
        <end position="278"/>
    </location>
</feature>
<evidence type="ECO:0000313" key="4">
    <source>
        <dbReference type="Proteomes" id="UP001148313"/>
    </source>
</evidence>
<keyword evidence="2" id="KW-0472">Membrane</keyword>
<reference evidence="3" key="1">
    <citation type="submission" date="2022-11" db="EMBL/GenBank/DDBJ databases">
        <title>Hoeflea poritis sp. nov., isolated from scleractinian coral Porites lutea.</title>
        <authorList>
            <person name="Zhang G."/>
            <person name="Wei Q."/>
            <person name="Cai L."/>
        </authorList>
    </citation>
    <scope>NUCLEOTIDE SEQUENCE</scope>
    <source>
        <strain evidence="3">E7-10</strain>
    </source>
</reference>
<feature type="transmembrane region" description="Helical" evidence="2">
    <location>
        <begin position="148"/>
        <end position="165"/>
    </location>
</feature>
<proteinExistence type="predicted"/>
<evidence type="ECO:0000313" key="3">
    <source>
        <dbReference type="EMBL" id="MDA4846977.1"/>
    </source>
</evidence>
<feature type="transmembrane region" description="Helical" evidence="2">
    <location>
        <begin position="369"/>
        <end position="388"/>
    </location>
</feature>
<feature type="transmembrane region" description="Helical" evidence="2">
    <location>
        <begin position="743"/>
        <end position="764"/>
    </location>
</feature>
<feature type="transmembrane region" description="Helical" evidence="2">
    <location>
        <begin position="217"/>
        <end position="249"/>
    </location>
</feature>
<dbReference type="InterPro" id="IPR019286">
    <property type="entry name" value="DUF2339_TM"/>
</dbReference>
<feature type="transmembrane region" description="Helical" evidence="2">
    <location>
        <begin position="713"/>
        <end position="731"/>
    </location>
</feature>
<evidence type="ECO:0000256" key="2">
    <source>
        <dbReference type="SAM" id="Phobius"/>
    </source>
</evidence>
<feature type="transmembrane region" description="Helical" evidence="2">
    <location>
        <begin position="618"/>
        <end position="635"/>
    </location>
</feature>
<feature type="transmembrane region" description="Helical" evidence="2">
    <location>
        <begin position="312"/>
        <end position="333"/>
    </location>
</feature>
<protein>
    <submittedName>
        <fullName evidence="3">DUF2339 domain-containing protein</fullName>
    </submittedName>
</protein>
<sequence length="892" mass="92918">MFDLMAPILLLAALLVVGPILGTIAFFKVRTLQREVDKLRASLAGSAPDVSAAVSVPSVGSRSEAPERQPEEDDIRADEPAASEEPADDDGDKDAPPEAPAAQPDTGGRGLEETVGAKWAVWVGGLALALGAVFMVRYSIEQGILGPGARILAGLFFSAALIAVGEWTRGRGAAYSVGGFESANVPAILTAAGTLGAFATIYAAYQLYGFLAPGMAFIALGLVAVATMIAALLHGPLLAAIGIVGSYVVPFLVSSQEPNTAGLGLYAFAVSIAAFGVGRLRLWRWLAVIAALGLVFFGALMFILATQGEKPIVGIYILATWAAVFYVFVSSLYQRSISECPVNDRIAVLMLSLVLVLALGFVVTDTDAATVVGLLLLVFIPFASAFFYPAIRLIVPVASLVVVLGYAGWELTADSWAPLAYGPDAPGSINPNILPGYQQKVLSLFGGLGFAIAALAGAIGLFGALRSAARVPLAFGGAFVPPLILAVCYARTDFLDVSVRLGVIALVLSIALYAVAQYADRRLSDTSAGRAGVAANYMIAALSTLTLGLCMVLERGALTVSLALMAPATAYIYSRNPLAALRPLALVPAVLWAARIAWDPAIVGGSLGDTPVFNWLLYGYGIPAIGFVAAAWLLARHGRDRWLDVMEAVAVATVTAAPAIVGLHALDPEAVFTPIDTLPEAALLVLVGGGVALGILQLRLAGVSATLRVATDILGYAGMIVAVLCLIGIYNPLLTGATIGKSWFFNILAFSYLLPGLLYGVLGLRSAAVRPVYAIGAYSVSGVLLFAWISLSIRHWFHPVALDVGPTSDPELYTYSAAWLAIGIATLAAGMIGGVRTLRLLSGVIIVVVVAKVFVVDMSSLTGFLRALSFIGLGAVLVAIGLVYQRLLRRHA</sequence>
<feature type="transmembrane region" description="Helical" evidence="2">
    <location>
        <begin position="813"/>
        <end position="833"/>
    </location>
</feature>
<dbReference type="PANTHER" id="PTHR38434">
    <property type="entry name" value="BLL2549 PROTEIN"/>
    <property type="match status" value="1"/>
</dbReference>
<keyword evidence="4" id="KW-1185">Reference proteome</keyword>
<organism evidence="3 4">
    <name type="scientific">Hoeflea poritis</name>
    <dbReference type="NCBI Taxonomy" id="2993659"/>
    <lineage>
        <taxon>Bacteria</taxon>
        <taxon>Pseudomonadati</taxon>
        <taxon>Pseudomonadota</taxon>
        <taxon>Alphaproteobacteria</taxon>
        <taxon>Hyphomicrobiales</taxon>
        <taxon>Rhizobiaceae</taxon>
        <taxon>Hoeflea</taxon>
    </lineage>
</organism>
<accession>A0ABT4VQI5</accession>
<name>A0ABT4VQI5_9HYPH</name>
<dbReference type="RefSeq" id="WP_271090776.1">
    <property type="nucleotide sequence ID" value="NZ_JAPJZH010000010.1"/>
</dbReference>
<keyword evidence="2" id="KW-1133">Transmembrane helix</keyword>
<feature type="transmembrane region" description="Helical" evidence="2">
    <location>
        <begin position="642"/>
        <end position="661"/>
    </location>
</feature>
<feature type="transmembrane region" description="Helical" evidence="2">
    <location>
        <begin position="498"/>
        <end position="516"/>
    </location>
</feature>
<feature type="transmembrane region" description="Helical" evidence="2">
    <location>
        <begin position="185"/>
        <end position="205"/>
    </location>
</feature>
<feature type="transmembrane region" description="Helical" evidence="2">
    <location>
        <begin position="471"/>
        <end position="492"/>
    </location>
</feature>
<dbReference type="EMBL" id="JAPJZH010000010">
    <property type="protein sequence ID" value="MDA4846977.1"/>
    <property type="molecule type" value="Genomic_DNA"/>
</dbReference>
<gene>
    <name evidence="3" type="ORF">OOZ53_16580</name>
</gene>
<feature type="transmembrane region" description="Helical" evidence="2">
    <location>
        <begin position="840"/>
        <end position="858"/>
    </location>
</feature>
<dbReference type="Proteomes" id="UP001148313">
    <property type="component" value="Unassembled WGS sequence"/>
</dbReference>
<dbReference type="PIRSF" id="PIRSF035905">
    <property type="entry name" value="UCP035905_mp"/>
    <property type="match status" value="1"/>
</dbReference>
<feature type="transmembrane region" description="Helical" evidence="2">
    <location>
        <begin position="345"/>
        <end position="363"/>
    </location>
</feature>
<feature type="transmembrane region" description="Helical" evidence="2">
    <location>
        <begin position="580"/>
        <end position="598"/>
    </location>
</feature>
<feature type="transmembrane region" description="Helical" evidence="2">
    <location>
        <begin position="528"/>
        <end position="549"/>
    </location>
</feature>
<feature type="transmembrane region" description="Helical" evidence="2">
    <location>
        <begin position="771"/>
        <end position="793"/>
    </location>
</feature>
<feature type="transmembrane region" description="Helical" evidence="2">
    <location>
        <begin position="441"/>
        <end position="464"/>
    </location>
</feature>